<organism evidence="1 2">
    <name type="scientific">Nocardia iowensis</name>
    <dbReference type="NCBI Taxonomy" id="204891"/>
    <lineage>
        <taxon>Bacteria</taxon>
        <taxon>Bacillati</taxon>
        <taxon>Actinomycetota</taxon>
        <taxon>Actinomycetes</taxon>
        <taxon>Mycobacteriales</taxon>
        <taxon>Nocardiaceae</taxon>
        <taxon>Nocardia</taxon>
    </lineage>
</organism>
<proteinExistence type="predicted"/>
<dbReference type="InterPro" id="IPR011200">
    <property type="entry name" value="UCP012608"/>
</dbReference>
<dbReference type="Pfam" id="PF10094">
    <property type="entry name" value="DUF2332"/>
    <property type="match status" value="1"/>
</dbReference>
<gene>
    <name evidence="1" type="ORF">KV110_24805</name>
</gene>
<keyword evidence="2" id="KW-1185">Reference proteome</keyword>
<reference evidence="1 2" key="1">
    <citation type="submission" date="2021-07" db="EMBL/GenBank/DDBJ databases">
        <title>Whole Genome Sequence of Nocardia Iowensis.</title>
        <authorList>
            <person name="Lamm A."/>
            <person name="Collins-Fairclough A.M."/>
            <person name="Bunk B."/>
            <person name="Sproer C."/>
        </authorList>
    </citation>
    <scope>NUCLEOTIDE SEQUENCE [LARGE SCALE GENOMIC DNA]</scope>
    <source>
        <strain evidence="1 2">NRRL 5646</strain>
    </source>
</reference>
<dbReference type="RefSeq" id="WP_218469681.1">
    <property type="nucleotide sequence ID" value="NZ_BAABJN010000011.1"/>
</dbReference>
<name>A0ABX8RGU7_NOCIO</name>
<dbReference type="Proteomes" id="UP000694257">
    <property type="component" value="Chromosome"/>
</dbReference>
<dbReference type="EMBL" id="CP078145">
    <property type="protein sequence ID" value="QXN88798.1"/>
    <property type="molecule type" value="Genomic_DNA"/>
</dbReference>
<accession>A0ABX8RGU7</accession>
<evidence type="ECO:0000313" key="2">
    <source>
        <dbReference type="Proteomes" id="UP000694257"/>
    </source>
</evidence>
<evidence type="ECO:0000313" key="1">
    <source>
        <dbReference type="EMBL" id="QXN88798.1"/>
    </source>
</evidence>
<protein>
    <submittedName>
        <fullName evidence="1">DUF2332 domain-containing protein</fullName>
    </submittedName>
</protein>
<sequence length="326" mass="35695">MDTAERYERFADHEVCGYSPSSEEWSRGIACDPELLGLINQLPADKRRPNLVLAAARFLGAEPSGYPSFKAWMIEHWDRVAEVALARLTQTNEPGRTASLLPLLAQFPGPLTLIEVGASAGLCLYPDRYSYRYDERLSVDPADGVSPVVLRCTTAGDPPLPSEVPEVVSRMGIDLNPLDVNDAGDMAWLEALVWPEQQHRLQRLRAAADIARADPPALVAGNLLDTIADVVDAANPDTTVVVFGSAVLTYLDPPSRRAFETMVRDLRCKWIANEGTGVIESLTAQLPKPPHTTRDKFVLSLNGEPMAYTGPHGQSLDWIADIETAR</sequence>